<dbReference type="EMBL" id="CATNWA010004942">
    <property type="protein sequence ID" value="CAI9549008.1"/>
    <property type="molecule type" value="Genomic_DNA"/>
</dbReference>
<comment type="subcellular location">
    <subcellularLocation>
        <location evidence="1">Secreted</location>
    </subcellularLocation>
</comment>
<sequence>APSEPQHPGDQATQDQLAQYYSDLYQYITFITRPR</sequence>
<dbReference type="CDD" id="cd00126">
    <property type="entry name" value="PAH"/>
    <property type="match status" value="1"/>
</dbReference>
<dbReference type="InterPro" id="IPR001955">
    <property type="entry name" value="Pancreatic_hormone-like"/>
</dbReference>
<evidence type="ECO:0000256" key="4">
    <source>
        <dbReference type="RuleBase" id="RU000656"/>
    </source>
</evidence>
<evidence type="ECO:0008006" key="7">
    <source>
        <dbReference type="Google" id="ProtNLM"/>
    </source>
</evidence>
<keyword evidence="3" id="KW-0964">Secreted</keyword>
<feature type="non-terminal residue" evidence="5">
    <location>
        <position position="1"/>
    </location>
</feature>
<dbReference type="PRINTS" id="PR00278">
    <property type="entry name" value="PANCHORMONE"/>
</dbReference>
<evidence type="ECO:0000256" key="2">
    <source>
        <dbReference type="ARBA" id="ARBA00010022"/>
    </source>
</evidence>
<accession>A0ABN9BN20</accession>
<evidence type="ECO:0000256" key="1">
    <source>
        <dbReference type="ARBA" id="ARBA00004613"/>
    </source>
</evidence>
<dbReference type="SMART" id="SM00309">
    <property type="entry name" value="PAH"/>
    <property type="match status" value="1"/>
</dbReference>
<organism evidence="5 6">
    <name type="scientific">Staurois parvus</name>
    <dbReference type="NCBI Taxonomy" id="386267"/>
    <lineage>
        <taxon>Eukaryota</taxon>
        <taxon>Metazoa</taxon>
        <taxon>Chordata</taxon>
        <taxon>Craniata</taxon>
        <taxon>Vertebrata</taxon>
        <taxon>Euteleostomi</taxon>
        <taxon>Amphibia</taxon>
        <taxon>Batrachia</taxon>
        <taxon>Anura</taxon>
        <taxon>Neobatrachia</taxon>
        <taxon>Ranoidea</taxon>
        <taxon>Ranidae</taxon>
        <taxon>Staurois</taxon>
    </lineage>
</organism>
<dbReference type="PROSITE" id="PS50276">
    <property type="entry name" value="PANCREATIC_HORMONE_2"/>
    <property type="match status" value="1"/>
</dbReference>
<gene>
    <name evidence="5" type="ORF">SPARVUS_LOCUS3261718</name>
</gene>
<proteinExistence type="inferred from homology"/>
<protein>
    <recommendedName>
        <fullName evidence="7">PH</fullName>
    </recommendedName>
</protein>
<keyword evidence="6" id="KW-1185">Reference proteome</keyword>
<comment type="caution">
    <text evidence="5">The sequence shown here is derived from an EMBL/GenBank/DDBJ whole genome shotgun (WGS) entry which is preliminary data.</text>
</comment>
<dbReference type="Pfam" id="PF00159">
    <property type="entry name" value="Hormone_3"/>
    <property type="match status" value="1"/>
</dbReference>
<comment type="similarity">
    <text evidence="2 4">Belongs to the NPY family.</text>
</comment>
<reference evidence="5" key="1">
    <citation type="submission" date="2023-05" db="EMBL/GenBank/DDBJ databases">
        <authorList>
            <person name="Stuckert A."/>
        </authorList>
    </citation>
    <scope>NUCLEOTIDE SEQUENCE</scope>
</reference>
<evidence type="ECO:0000313" key="6">
    <source>
        <dbReference type="Proteomes" id="UP001162483"/>
    </source>
</evidence>
<evidence type="ECO:0000313" key="5">
    <source>
        <dbReference type="EMBL" id="CAI9549008.1"/>
    </source>
</evidence>
<dbReference type="Proteomes" id="UP001162483">
    <property type="component" value="Unassembled WGS sequence"/>
</dbReference>
<name>A0ABN9BN20_9NEOB</name>
<dbReference type="Gene3D" id="6.10.250.900">
    <property type="match status" value="1"/>
</dbReference>
<evidence type="ECO:0000256" key="3">
    <source>
        <dbReference type="ARBA" id="ARBA00022525"/>
    </source>
</evidence>